<gene>
    <name evidence="1" type="ORF">ERS008524_03999</name>
</gene>
<dbReference type="AlphaFoldDB" id="A0AAI8ZUJ6"/>
<comment type="caution">
    <text evidence="1">The sequence shown here is derived from an EMBL/GenBank/DDBJ whole genome shotgun (WGS) entry which is preliminary data.</text>
</comment>
<evidence type="ECO:0000313" key="2">
    <source>
        <dbReference type="Proteomes" id="UP000046784"/>
    </source>
</evidence>
<proteinExistence type="predicted"/>
<organism evidence="1 2">
    <name type="scientific">Yersinia frederiksenii</name>
    <dbReference type="NCBI Taxonomy" id="29484"/>
    <lineage>
        <taxon>Bacteria</taxon>
        <taxon>Pseudomonadati</taxon>
        <taxon>Pseudomonadota</taxon>
        <taxon>Gammaproteobacteria</taxon>
        <taxon>Enterobacterales</taxon>
        <taxon>Yersiniaceae</taxon>
        <taxon>Yersinia</taxon>
    </lineage>
</organism>
<dbReference type="EMBL" id="CGCB01000042">
    <property type="protein sequence ID" value="CFR13618.1"/>
    <property type="molecule type" value="Genomic_DNA"/>
</dbReference>
<dbReference type="Proteomes" id="UP000046784">
    <property type="component" value="Unassembled WGS sequence"/>
</dbReference>
<reference evidence="1 2" key="1">
    <citation type="submission" date="2015-03" db="EMBL/GenBank/DDBJ databases">
        <authorList>
            <consortium name="Pathogen Informatics"/>
            <person name="Murphy D."/>
        </authorList>
    </citation>
    <scope>NUCLEOTIDE SEQUENCE [LARGE SCALE GENOMIC DNA]</scope>
    <source>
        <strain evidence="1 2">3400/83</strain>
    </source>
</reference>
<accession>A0AAI8ZUJ6</accession>
<protein>
    <submittedName>
        <fullName evidence="1">Uncharacterized protein</fullName>
    </submittedName>
</protein>
<sequence>MPDRFKQTNANLSLDSQKNNDAVKNTLYLIVIMTISFYQF</sequence>
<name>A0AAI8ZUJ6_YERFR</name>
<evidence type="ECO:0000313" key="1">
    <source>
        <dbReference type="EMBL" id="CFR13618.1"/>
    </source>
</evidence>